<feature type="transmembrane region" description="Helical" evidence="6">
    <location>
        <begin position="126"/>
        <end position="148"/>
    </location>
</feature>
<keyword evidence="2 6" id="KW-0812">Transmembrane</keyword>
<dbReference type="PANTHER" id="PTHR33048">
    <property type="entry name" value="PTH11-LIKE INTEGRAL MEMBRANE PROTEIN (AFU_ORTHOLOGUE AFUA_5G11245)"/>
    <property type="match status" value="1"/>
</dbReference>
<protein>
    <recommendedName>
        <fullName evidence="7">Rhodopsin domain-containing protein</fullName>
    </recommendedName>
</protein>
<feature type="transmembrane region" description="Helical" evidence="6">
    <location>
        <begin position="249"/>
        <end position="270"/>
    </location>
</feature>
<dbReference type="InterPro" id="IPR052337">
    <property type="entry name" value="SAT4-like"/>
</dbReference>
<feature type="transmembrane region" description="Helical" evidence="6">
    <location>
        <begin position="210"/>
        <end position="229"/>
    </location>
</feature>
<sequence>MAPDWTKLPGDGVAFLSLSLLFTFLGVCAFTARTYTSWTCTKRFRLDYWLSLFTFTLLCVSQSFFVVSIVYGIGAHMQGLRPRDIVVAMRTSWINMISAIIAIVTGKLSIIAFLDQIRGRHQGRPWFLWFIGASNIIVNITVVITILLQCSPVEKIWDDSILGNCDGRPLNLNYAYFQGSYSAVSDAVLAIYPIYLIWGLQVTLRMKIGLCFLLGFGLIAAACSALKTAELTNLQHADEEDDITFFVARLSLTTIIEAWIVLVGGCIPPCRPLLKALMVKIRGPTTSTARTYTASHPYQRYDKYGMPSLGGRVVSSTGKILRASLTSRAITGNHTRVYYDPKGDAGIEFEMRKPTVRGASDSDNTLVPLKDPGKAIVMTRVTDVDFS</sequence>
<keyword evidence="9" id="KW-1185">Reference proteome</keyword>
<evidence type="ECO:0000256" key="6">
    <source>
        <dbReference type="SAM" id="Phobius"/>
    </source>
</evidence>
<evidence type="ECO:0000313" key="9">
    <source>
        <dbReference type="Proteomes" id="UP001265746"/>
    </source>
</evidence>
<accession>A0AAD9S122</accession>
<proteinExistence type="inferred from homology"/>
<dbReference type="AlphaFoldDB" id="A0AAD9S122"/>
<feature type="domain" description="Rhodopsin" evidence="7">
    <location>
        <begin position="32"/>
        <end position="275"/>
    </location>
</feature>
<evidence type="ECO:0000256" key="5">
    <source>
        <dbReference type="ARBA" id="ARBA00038359"/>
    </source>
</evidence>
<reference evidence="8" key="1">
    <citation type="submission" date="2023-06" db="EMBL/GenBank/DDBJ databases">
        <authorList>
            <person name="Noh H."/>
        </authorList>
    </citation>
    <scope>NUCLEOTIDE SEQUENCE</scope>
    <source>
        <strain evidence="8">DUCC20226</strain>
    </source>
</reference>
<dbReference type="EMBL" id="JAUJFL010000011">
    <property type="protein sequence ID" value="KAK2596320.1"/>
    <property type="molecule type" value="Genomic_DNA"/>
</dbReference>
<feature type="transmembrane region" description="Helical" evidence="6">
    <location>
        <begin position="179"/>
        <end position="198"/>
    </location>
</feature>
<gene>
    <name evidence="8" type="ORF">N8I77_013216</name>
</gene>
<evidence type="ECO:0000256" key="4">
    <source>
        <dbReference type="ARBA" id="ARBA00023136"/>
    </source>
</evidence>
<comment type="similarity">
    <text evidence="5">Belongs to the SAT4 family.</text>
</comment>
<organism evidence="8 9">
    <name type="scientific">Phomopsis amygdali</name>
    <name type="common">Fusicoccum amygdali</name>
    <dbReference type="NCBI Taxonomy" id="1214568"/>
    <lineage>
        <taxon>Eukaryota</taxon>
        <taxon>Fungi</taxon>
        <taxon>Dikarya</taxon>
        <taxon>Ascomycota</taxon>
        <taxon>Pezizomycotina</taxon>
        <taxon>Sordariomycetes</taxon>
        <taxon>Sordariomycetidae</taxon>
        <taxon>Diaporthales</taxon>
        <taxon>Diaporthaceae</taxon>
        <taxon>Diaporthe</taxon>
    </lineage>
</organism>
<name>A0AAD9S122_PHOAM</name>
<evidence type="ECO:0000256" key="1">
    <source>
        <dbReference type="ARBA" id="ARBA00004141"/>
    </source>
</evidence>
<comment type="caution">
    <text evidence="8">The sequence shown here is derived from an EMBL/GenBank/DDBJ whole genome shotgun (WGS) entry which is preliminary data.</text>
</comment>
<dbReference type="Proteomes" id="UP001265746">
    <property type="component" value="Unassembled WGS sequence"/>
</dbReference>
<evidence type="ECO:0000313" key="8">
    <source>
        <dbReference type="EMBL" id="KAK2596320.1"/>
    </source>
</evidence>
<keyword evidence="4 6" id="KW-0472">Membrane</keyword>
<comment type="subcellular location">
    <subcellularLocation>
        <location evidence="1">Membrane</location>
        <topology evidence="1">Multi-pass membrane protein</topology>
    </subcellularLocation>
</comment>
<feature type="transmembrane region" description="Helical" evidence="6">
    <location>
        <begin position="12"/>
        <end position="36"/>
    </location>
</feature>
<dbReference type="GO" id="GO:0016020">
    <property type="term" value="C:membrane"/>
    <property type="evidence" value="ECO:0007669"/>
    <property type="project" value="UniProtKB-SubCell"/>
</dbReference>
<evidence type="ECO:0000259" key="7">
    <source>
        <dbReference type="Pfam" id="PF20684"/>
    </source>
</evidence>
<evidence type="ECO:0000256" key="2">
    <source>
        <dbReference type="ARBA" id="ARBA00022692"/>
    </source>
</evidence>
<evidence type="ECO:0000256" key="3">
    <source>
        <dbReference type="ARBA" id="ARBA00022989"/>
    </source>
</evidence>
<dbReference type="PANTHER" id="PTHR33048:SF165">
    <property type="entry name" value="INTEGRAL MEMBRANE PROTEIN"/>
    <property type="match status" value="1"/>
</dbReference>
<dbReference type="InterPro" id="IPR049326">
    <property type="entry name" value="Rhodopsin_dom_fungi"/>
</dbReference>
<feature type="transmembrane region" description="Helical" evidence="6">
    <location>
        <begin position="48"/>
        <end position="73"/>
    </location>
</feature>
<dbReference type="Pfam" id="PF20684">
    <property type="entry name" value="Fung_rhodopsin"/>
    <property type="match status" value="1"/>
</dbReference>
<feature type="transmembrane region" description="Helical" evidence="6">
    <location>
        <begin position="93"/>
        <end position="114"/>
    </location>
</feature>
<keyword evidence="3 6" id="KW-1133">Transmembrane helix</keyword>